<feature type="compositionally biased region" description="Polar residues" evidence="1">
    <location>
        <begin position="315"/>
        <end position="324"/>
    </location>
</feature>
<gene>
    <name evidence="2" type="ORF">MOC_4227</name>
</gene>
<evidence type="ECO:0000313" key="3">
    <source>
        <dbReference type="Proteomes" id="UP000029492"/>
    </source>
</evidence>
<feature type="region of interest" description="Disordered" evidence="1">
    <location>
        <begin position="298"/>
        <end position="324"/>
    </location>
</feature>
<protein>
    <submittedName>
        <fullName evidence="2">Protein of unassigned function</fullName>
    </submittedName>
</protein>
<dbReference type="InterPro" id="IPR021457">
    <property type="entry name" value="DUF3108"/>
</dbReference>
<dbReference type="EMBL" id="CP003811">
    <property type="protein sequence ID" value="AIQ91982.1"/>
    <property type="molecule type" value="Genomic_DNA"/>
</dbReference>
<dbReference type="STRING" id="693986.MOC_4227"/>
<evidence type="ECO:0000313" key="2">
    <source>
        <dbReference type="EMBL" id="AIQ91982.1"/>
    </source>
</evidence>
<accession>A0A089NX79</accession>
<feature type="compositionally biased region" description="Low complexity" evidence="1">
    <location>
        <begin position="305"/>
        <end position="314"/>
    </location>
</feature>
<dbReference type="HOGENOM" id="CLU_072063_0_0_5"/>
<proteinExistence type="predicted"/>
<dbReference type="eggNOG" id="COG3064">
    <property type="taxonomic scope" value="Bacteria"/>
</dbReference>
<dbReference type="KEGG" id="mor:MOC_4227"/>
<dbReference type="AlphaFoldDB" id="A0A089NX79"/>
<name>A0A089NX79_9HYPH</name>
<reference evidence="2 3" key="1">
    <citation type="journal article" date="2014" name="PLoS ONE">
        <title>Genome Information of Methylobacterium oryzae, a Plant-Probiotic Methylotroph in the Phyllosphere.</title>
        <authorList>
            <person name="Kwak M.J."/>
            <person name="Jeong H."/>
            <person name="Madhaiyan M."/>
            <person name="Lee Y."/>
            <person name="Sa T.M."/>
            <person name="Oh T.K."/>
            <person name="Kim J.F."/>
        </authorList>
    </citation>
    <scope>NUCLEOTIDE SEQUENCE [LARGE SCALE GENOMIC DNA]</scope>
    <source>
        <strain evidence="2 3">CBMB20</strain>
    </source>
</reference>
<keyword evidence="3" id="KW-1185">Reference proteome</keyword>
<organism evidence="2 3">
    <name type="scientific">Methylobacterium oryzae CBMB20</name>
    <dbReference type="NCBI Taxonomy" id="693986"/>
    <lineage>
        <taxon>Bacteria</taxon>
        <taxon>Pseudomonadati</taxon>
        <taxon>Pseudomonadota</taxon>
        <taxon>Alphaproteobacteria</taxon>
        <taxon>Hyphomicrobiales</taxon>
        <taxon>Methylobacteriaceae</taxon>
        <taxon>Methylobacterium</taxon>
    </lineage>
</organism>
<dbReference type="Proteomes" id="UP000029492">
    <property type="component" value="Chromosome"/>
</dbReference>
<sequence>MGRPPWDAIRIMSATTIRRMIKPVTKHAAGRLAGSLLALAALMAPADAASRASRAKRAAGAAATVAVDYGINLAGLPIGTARLAGSFDRDRYLMDVSAVLTGLVGAITGGKGSARASGSFAAAPQPGAFAIATQTASSGIAVRMALAHGNVVQAEITPPLVDMQDRVPVTASNKRGIIDPVSALLMPTQGRGEPLDPENCNRTLPVFDGATRFNVVLSYAETRPVQKPGYAGPVLVCNARYQAVAGHRPDRPGVKFMEENREMSVWLAPVEGTRVLIPLRISVLTTIGTNIIEATRWSQGGNAGTTGTAGAAGTSVAQASLPGQ</sequence>
<evidence type="ECO:0000256" key="1">
    <source>
        <dbReference type="SAM" id="MobiDB-lite"/>
    </source>
</evidence>
<dbReference type="Pfam" id="PF11306">
    <property type="entry name" value="DUF3108"/>
    <property type="match status" value="1"/>
</dbReference>